<dbReference type="EMBL" id="JAAIUW010000006">
    <property type="protein sequence ID" value="KAF7828430.1"/>
    <property type="molecule type" value="Genomic_DNA"/>
</dbReference>
<evidence type="ECO:0000313" key="4">
    <source>
        <dbReference type="Proteomes" id="UP000634136"/>
    </source>
</evidence>
<dbReference type="SUPFAM" id="SSF54160">
    <property type="entry name" value="Chromo domain-like"/>
    <property type="match status" value="1"/>
</dbReference>
<dbReference type="Proteomes" id="UP000634136">
    <property type="component" value="Unassembled WGS sequence"/>
</dbReference>
<reference evidence="3" key="1">
    <citation type="submission" date="2020-09" db="EMBL/GenBank/DDBJ databases">
        <title>Genome-Enabled Discovery of Anthraquinone Biosynthesis in Senna tora.</title>
        <authorList>
            <person name="Kang S.-H."/>
            <person name="Pandey R.P."/>
            <person name="Lee C.-M."/>
            <person name="Sim J.-S."/>
            <person name="Jeong J.-T."/>
            <person name="Choi B.-S."/>
            <person name="Jung M."/>
            <person name="Ginzburg D."/>
            <person name="Zhao K."/>
            <person name="Won S.Y."/>
            <person name="Oh T.-J."/>
            <person name="Yu Y."/>
            <person name="Kim N.-H."/>
            <person name="Lee O.R."/>
            <person name="Lee T.-H."/>
            <person name="Bashyal P."/>
            <person name="Kim T.-S."/>
            <person name="Lee W.-H."/>
            <person name="Kawkins C."/>
            <person name="Kim C.-K."/>
            <person name="Kim J.S."/>
            <person name="Ahn B.O."/>
            <person name="Rhee S.Y."/>
            <person name="Sohng J.K."/>
        </authorList>
    </citation>
    <scope>NUCLEOTIDE SEQUENCE</scope>
    <source>
        <tissue evidence="3">Leaf</tissue>
    </source>
</reference>
<organism evidence="3 4">
    <name type="scientific">Senna tora</name>
    <dbReference type="NCBI Taxonomy" id="362788"/>
    <lineage>
        <taxon>Eukaryota</taxon>
        <taxon>Viridiplantae</taxon>
        <taxon>Streptophyta</taxon>
        <taxon>Embryophyta</taxon>
        <taxon>Tracheophyta</taxon>
        <taxon>Spermatophyta</taxon>
        <taxon>Magnoliopsida</taxon>
        <taxon>eudicotyledons</taxon>
        <taxon>Gunneridae</taxon>
        <taxon>Pentapetalae</taxon>
        <taxon>rosids</taxon>
        <taxon>fabids</taxon>
        <taxon>Fabales</taxon>
        <taxon>Fabaceae</taxon>
        <taxon>Caesalpinioideae</taxon>
        <taxon>Cassia clade</taxon>
        <taxon>Senna</taxon>
    </lineage>
</organism>
<dbReference type="InterPro" id="IPR016197">
    <property type="entry name" value="Chromo-like_dom_sf"/>
</dbReference>
<feature type="region of interest" description="Disordered" evidence="2">
    <location>
        <begin position="149"/>
        <end position="177"/>
    </location>
</feature>
<protein>
    <submittedName>
        <fullName evidence="3">Transposon Ty3-I Gag-Pol polyprotein</fullName>
    </submittedName>
</protein>
<dbReference type="OrthoDB" id="5554229at2759"/>
<feature type="coiled-coil region" evidence="1">
    <location>
        <begin position="24"/>
        <end position="51"/>
    </location>
</feature>
<dbReference type="AlphaFoldDB" id="A0A834TYD8"/>
<proteinExistence type="predicted"/>
<gene>
    <name evidence="3" type="ORF">G2W53_019594</name>
</gene>
<sequence length="177" mass="19783">MGYKAGDSNVAAVDDLMMERERLHQQLRGHLVRAQERMKRLTDKRRQEKEFSVGSWEVKGPLPTVTATLPEQPLAFVQQPTAIIDSRRVNPGGGVRQEVLVEWEGGDRIDATWEGGDRIDATWEDLVTLTKVFPELQLEDKLVFDGEGTDMITGGISRPNVEKEVSTEPSPAVMEPS</sequence>
<evidence type="ECO:0000256" key="2">
    <source>
        <dbReference type="SAM" id="MobiDB-lite"/>
    </source>
</evidence>
<evidence type="ECO:0000313" key="3">
    <source>
        <dbReference type="EMBL" id="KAF7828430.1"/>
    </source>
</evidence>
<keyword evidence="1" id="KW-0175">Coiled coil</keyword>
<comment type="caution">
    <text evidence="3">The sequence shown here is derived from an EMBL/GenBank/DDBJ whole genome shotgun (WGS) entry which is preliminary data.</text>
</comment>
<evidence type="ECO:0000256" key="1">
    <source>
        <dbReference type="SAM" id="Coils"/>
    </source>
</evidence>
<accession>A0A834TYD8</accession>
<name>A0A834TYD8_9FABA</name>
<keyword evidence="4" id="KW-1185">Reference proteome</keyword>